<evidence type="ECO:0000256" key="10">
    <source>
        <dbReference type="ARBA" id="ARBA00023224"/>
    </source>
</evidence>
<evidence type="ECO:0000256" key="7">
    <source>
        <dbReference type="ARBA" id="ARBA00023136"/>
    </source>
</evidence>
<evidence type="ECO:0000256" key="9">
    <source>
        <dbReference type="ARBA" id="ARBA00023180"/>
    </source>
</evidence>
<organism evidence="14 15">
    <name type="scientific">Cyclopterus lumpus</name>
    <name type="common">Lumpsucker</name>
    <dbReference type="NCBI Taxonomy" id="8103"/>
    <lineage>
        <taxon>Eukaryota</taxon>
        <taxon>Metazoa</taxon>
        <taxon>Chordata</taxon>
        <taxon>Craniata</taxon>
        <taxon>Vertebrata</taxon>
        <taxon>Euteleostomi</taxon>
        <taxon>Actinopterygii</taxon>
        <taxon>Neopterygii</taxon>
        <taxon>Teleostei</taxon>
        <taxon>Neoteleostei</taxon>
        <taxon>Acanthomorphata</taxon>
        <taxon>Eupercaria</taxon>
        <taxon>Perciformes</taxon>
        <taxon>Cottioidei</taxon>
        <taxon>Cottales</taxon>
        <taxon>Cyclopteridae</taxon>
        <taxon>Cyclopterus</taxon>
    </lineage>
</organism>
<evidence type="ECO:0000313" key="15">
    <source>
        <dbReference type="Proteomes" id="UP000694565"/>
    </source>
</evidence>
<dbReference type="InterPro" id="IPR017978">
    <property type="entry name" value="GPCR_3_C"/>
</dbReference>
<dbReference type="GeneTree" id="ENSGT00940000158416"/>
<dbReference type="PANTHER" id="PTHR24061">
    <property type="entry name" value="CALCIUM-SENSING RECEPTOR-RELATED"/>
    <property type="match status" value="1"/>
</dbReference>
<evidence type="ECO:0000256" key="3">
    <source>
        <dbReference type="ARBA" id="ARBA00022692"/>
    </source>
</evidence>
<reference evidence="14" key="1">
    <citation type="submission" date="2025-08" db="UniProtKB">
        <authorList>
            <consortium name="Ensembl"/>
        </authorList>
    </citation>
    <scope>IDENTIFICATION</scope>
</reference>
<accession>A0A8C2XM35</accession>
<keyword evidence="8" id="KW-0675">Receptor</keyword>
<keyword evidence="4 12" id="KW-0732">Signal</keyword>
<dbReference type="InterPro" id="IPR000068">
    <property type="entry name" value="GPCR_3_Ca_sens_rcpt-rel"/>
</dbReference>
<evidence type="ECO:0000256" key="1">
    <source>
        <dbReference type="ARBA" id="ARBA00004651"/>
    </source>
</evidence>
<dbReference type="InterPro" id="IPR001828">
    <property type="entry name" value="ANF_lig-bd_rcpt"/>
</dbReference>
<dbReference type="PRINTS" id="PR00248">
    <property type="entry name" value="GPCRMGR"/>
</dbReference>
<evidence type="ECO:0000256" key="11">
    <source>
        <dbReference type="SAM" id="Phobius"/>
    </source>
</evidence>
<evidence type="ECO:0000256" key="8">
    <source>
        <dbReference type="ARBA" id="ARBA00023170"/>
    </source>
</evidence>
<dbReference type="PROSITE" id="PS50259">
    <property type="entry name" value="G_PROTEIN_RECEP_F3_4"/>
    <property type="match status" value="1"/>
</dbReference>
<feature type="transmembrane region" description="Helical" evidence="11">
    <location>
        <begin position="746"/>
        <end position="770"/>
    </location>
</feature>
<dbReference type="InterPro" id="IPR028082">
    <property type="entry name" value="Peripla_BP_I"/>
</dbReference>
<keyword evidence="7 11" id="KW-0472">Membrane</keyword>
<protein>
    <recommendedName>
        <fullName evidence="13">G-protein coupled receptors family 3 profile domain-containing protein</fullName>
    </recommendedName>
</protein>
<reference evidence="14" key="2">
    <citation type="submission" date="2025-09" db="UniProtKB">
        <authorList>
            <consortium name="Ensembl"/>
        </authorList>
    </citation>
    <scope>IDENTIFICATION</scope>
</reference>
<evidence type="ECO:0000259" key="13">
    <source>
        <dbReference type="PROSITE" id="PS50259"/>
    </source>
</evidence>
<dbReference type="GO" id="GO:0005886">
    <property type="term" value="C:plasma membrane"/>
    <property type="evidence" value="ECO:0007669"/>
    <property type="project" value="UniProtKB-SubCell"/>
</dbReference>
<keyword evidence="6" id="KW-0297">G-protein coupled receptor</keyword>
<feature type="transmembrane region" description="Helical" evidence="11">
    <location>
        <begin position="595"/>
        <end position="615"/>
    </location>
</feature>
<dbReference type="FunFam" id="3.40.50.2300:FF:000016">
    <property type="entry name" value="Taste 1 receptor member 2"/>
    <property type="match status" value="1"/>
</dbReference>
<evidence type="ECO:0000256" key="6">
    <source>
        <dbReference type="ARBA" id="ARBA00023040"/>
    </source>
</evidence>
<proteinExistence type="predicted"/>
<dbReference type="Pfam" id="PF01094">
    <property type="entry name" value="ANF_receptor"/>
    <property type="match status" value="1"/>
</dbReference>
<feature type="transmembrane region" description="Helical" evidence="11">
    <location>
        <begin position="782"/>
        <end position="804"/>
    </location>
</feature>
<comment type="subcellular location">
    <subcellularLocation>
        <location evidence="1">Cell membrane</location>
        <topology evidence="1">Multi-pass membrane protein</topology>
    </subcellularLocation>
</comment>
<keyword evidence="10" id="KW-0807">Transducer</keyword>
<feature type="transmembrane region" description="Helical" evidence="11">
    <location>
        <begin position="669"/>
        <end position="690"/>
    </location>
</feature>
<dbReference type="AlphaFoldDB" id="A0A8C2XM35"/>
<dbReference type="Ensembl" id="ENSCLMT00005020482.1">
    <property type="protein sequence ID" value="ENSCLMP00005019462.1"/>
    <property type="gene ID" value="ENSCLMG00005009773.1"/>
</dbReference>
<evidence type="ECO:0000256" key="12">
    <source>
        <dbReference type="SAM" id="SignalP"/>
    </source>
</evidence>
<sequence length="835" mass="93661">MLSLLRFFVSTMVVFCPCSGKSYLHAHSHGDVMIGGLFPLHQETDYDITPGQLTCTDFNIQMFLRAQVMIYAIREINQRMPRVLPNLSIGYDIYDTCGDVSLAIRATLQLLRNQSDPQSCLVPAHFQTALPEPETKAVIGASSSEMSIAVARVLALSSIGFAATSELLSRKLKFPTFLRTIPSDKHQTEAMVDLIIKFNWKTVVVIGSDDEHGRYGSDNLEDLFSQIKDVCVEFILILPGNFSLNNSTNKYVTDLMSKFNKSSAEAIILFTQEFNVRVILEAAIIHRLNRTWIATGSWSTSKLISTLPGIERVGEIFGFISKRNEVPGFRDYVISMFNGTSNTFLEYYQTHCASCSGTPEEDGEGLCLPTCGDTSSLANYIDQDKSYNIYLAVQVIARGLRSLLKCNNHRCKRKDCYPSICTKVNLTVNNTQIFFDGNGDPSIGYDILYWNWTKYKHYPKIEKIGEYRLDKKIKLRADLVEKKRNVTVRSECRHHVHSTFFQRNSLLPDEYAKRHPKKCSLPFAGQQCKRCRADQYSSLQRNECIDKTVDFLMRSDPFVGILSALAVLGIAVTVAFAVLFTVYWGTPVVKAVGGYLCLLELLSLLLCFCLTFSFAGKPTGASCMVGLPLYGIAFSFCIACILANLLQISLGFSFEVSPRSCAKRLHQPAALVMIVSGIQVALCGSWLGMYPPKAHQVIFRESILKQCEKGSNMFFIAMLAYNTCLAFICFVFAIKGRKLPDLYKNASLIAISMLLFLIVWVFLIPIYISLIGKYKRATESTAILISSYSILGCHLAPKCYIMVFRKELNNKNAMAEYIRKHYEQSDTAVVRSAPP</sequence>
<dbReference type="Proteomes" id="UP000694565">
    <property type="component" value="Unplaced"/>
</dbReference>
<dbReference type="Gene3D" id="3.40.50.2300">
    <property type="match status" value="2"/>
</dbReference>
<feature type="transmembrane region" description="Helical" evidence="11">
    <location>
        <begin position="627"/>
        <end position="648"/>
    </location>
</feature>
<evidence type="ECO:0000256" key="4">
    <source>
        <dbReference type="ARBA" id="ARBA00022729"/>
    </source>
</evidence>
<dbReference type="GO" id="GO:0004930">
    <property type="term" value="F:G protein-coupled receptor activity"/>
    <property type="evidence" value="ECO:0007669"/>
    <property type="project" value="UniProtKB-KW"/>
</dbReference>
<dbReference type="Pfam" id="PF00003">
    <property type="entry name" value="7tm_3"/>
    <property type="match status" value="1"/>
</dbReference>
<keyword evidence="15" id="KW-1185">Reference proteome</keyword>
<feature type="chain" id="PRO_5034613994" description="G-protein coupled receptors family 3 profile domain-containing protein" evidence="12">
    <location>
        <begin position="21"/>
        <end position="835"/>
    </location>
</feature>
<name>A0A8C2XM35_CYCLU</name>
<evidence type="ECO:0000313" key="14">
    <source>
        <dbReference type="Ensembl" id="ENSCLMP00005019462.1"/>
    </source>
</evidence>
<keyword evidence="2" id="KW-1003">Cell membrane</keyword>
<keyword evidence="5 11" id="KW-1133">Transmembrane helix</keyword>
<keyword evidence="3 11" id="KW-0812">Transmembrane</keyword>
<evidence type="ECO:0000256" key="2">
    <source>
        <dbReference type="ARBA" id="ARBA00022475"/>
    </source>
</evidence>
<dbReference type="PANTHER" id="PTHR24061:SF422">
    <property type="entry name" value="G-PROTEIN COUPLED RECEPTORS FAMILY 3 PROFILE DOMAIN-CONTAINING PROTEIN"/>
    <property type="match status" value="1"/>
</dbReference>
<feature type="signal peptide" evidence="12">
    <location>
        <begin position="1"/>
        <end position="20"/>
    </location>
</feature>
<keyword evidence="9" id="KW-0325">Glycoprotein</keyword>
<dbReference type="InterPro" id="IPR000337">
    <property type="entry name" value="GPCR_3"/>
</dbReference>
<dbReference type="SUPFAM" id="SSF53822">
    <property type="entry name" value="Periplasmic binding protein-like I"/>
    <property type="match status" value="1"/>
</dbReference>
<feature type="transmembrane region" description="Helical" evidence="11">
    <location>
        <begin position="710"/>
        <end position="734"/>
    </location>
</feature>
<evidence type="ECO:0000256" key="5">
    <source>
        <dbReference type="ARBA" id="ARBA00022989"/>
    </source>
</evidence>
<feature type="transmembrane region" description="Helical" evidence="11">
    <location>
        <begin position="558"/>
        <end position="583"/>
    </location>
</feature>
<feature type="domain" description="G-protein coupled receptors family 3 profile" evidence="13">
    <location>
        <begin position="558"/>
        <end position="809"/>
    </location>
</feature>